<feature type="transmembrane region" description="Helical" evidence="1">
    <location>
        <begin position="58"/>
        <end position="76"/>
    </location>
</feature>
<keyword evidence="1" id="KW-0812">Transmembrane</keyword>
<evidence type="ECO:0000256" key="1">
    <source>
        <dbReference type="SAM" id="Phobius"/>
    </source>
</evidence>
<evidence type="ECO:0000313" key="2">
    <source>
        <dbReference type="EMBL" id="BBC81068.1"/>
    </source>
</evidence>
<organism evidence="2 3">
    <name type="scientific">Acetobacter orientalis</name>
    <dbReference type="NCBI Taxonomy" id="146474"/>
    <lineage>
        <taxon>Bacteria</taxon>
        <taxon>Pseudomonadati</taxon>
        <taxon>Pseudomonadota</taxon>
        <taxon>Alphaproteobacteria</taxon>
        <taxon>Acetobacterales</taxon>
        <taxon>Acetobacteraceae</taxon>
        <taxon>Acetobacter</taxon>
    </lineage>
</organism>
<dbReference type="EMBL" id="AP018515">
    <property type="protein sequence ID" value="BBC81068.1"/>
    <property type="molecule type" value="Genomic_DNA"/>
</dbReference>
<evidence type="ECO:0000313" key="3">
    <source>
        <dbReference type="Proteomes" id="UP000270034"/>
    </source>
</evidence>
<keyword evidence="2" id="KW-0675">Receptor</keyword>
<dbReference type="AlphaFoldDB" id="A0A2Z5ZKB8"/>
<name>A0A2Z5ZKB8_9PROT</name>
<sequence length="83" mass="9126">MAAGASGAGRAVGVKWVAPHKTTPLTLTTAKSAQLQRRVSSRWAFCIWLLYQAEKDGAGLFWLCMAVGVTGWYRLWQKALLCL</sequence>
<keyword evidence="1" id="KW-0472">Membrane</keyword>
<dbReference type="KEGG" id="aot:AcetOri_orf04145"/>
<gene>
    <name evidence="2" type="ORF">AcetOrient_orf04145</name>
</gene>
<accession>A0A2Z5ZKB8</accession>
<keyword evidence="1" id="KW-1133">Transmembrane helix</keyword>
<reference evidence="2 3" key="1">
    <citation type="submission" date="2018-02" db="EMBL/GenBank/DDBJ databases">
        <title>Acetobacter orientalis genome.</title>
        <authorList>
            <person name="Nakashima N."/>
            <person name="Tamura T."/>
        </authorList>
    </citation>
    <scope>NUCLEOTIDE SEQUENCE [LARGE SCALE GENOMIC DNA]</scope>
    <source>
        <strain evidence="2 3">FAN1</strain>
    </source>
</reference>
<proteinExistence type="predicted"/>
<protein>
    <submittedName>
        <fullName evidence="2">Fe3+ siderophore receptor</fullName>
    </submittedName>
</protein>
<dbReference type="Proteomes" id="UP000270034">
    <property type="component" value="Chromosome"/>
</dbReference>